<dbReference type="Pfam" id="PF15511">
    <property type="entry name" value="CENP-T_C"/>
    <property type="match status" value="1"/>
</dbReference>
<evidence type="ECO:0000256" key="6">
    <source>
        <dbReference type="SAM" id="MobiDB-lite"/>
    </source>
</evidence>
<evidence type="ECO:0000256" key="3">
    <source>
        <dbReference type="ARBA" id="ARBA00010137"/>
    </source>
</evidence>
<name>A0AAQ5X703_AMPOC</name>
<feature type="compositionally biased region" description="Basic residues" evidence="6">
    <location>
        <begin position="805"/>
        <end position="815"/>
    </location>
</feature>
<feature type="region of interest" description="Disordered" evidence="6">
    <location>
        <begin position="670"/>
        <end position="766"/>
    </location>
</feature>
<evidence type="ECO:0000256" key="5">
    <source>
        <dbReference type="ARBA" id="ARBA00023242"/>
    </source>
</evidence>
<organism evidence="8 9">
    <name type="scientific">Amphiprion ocellaris</name>
    <name type="common">Clown anemonefish</name>
    <dbReference type="NCBI Taxonomy" id="80972"/>
    <lineage>
        <taxon>Eukaryota</taxon>
        <taxon>Metazoa</taxon>
        <taxon>Chordata</taxon>
        <taxon>Craniata</taxon>
        <taxon>Vertebrata</taxon>
        <taxon>Euteleostomi</taxon>
        <taxon>Actinopterygii</taxon>
        <taxon>Neopterygii</taxon>
        <taxon>Teleostei</taxon>
        <taxon>Neoteleostei</taxon>
        <taxon>Acanthomorphata</taxon>
        <taxon>Ovalentaria</taxon>
        <taxon>Pomacentridae</taxon>
        <taxon>Amphiprion</taxon>
    </lineage>
</organism>
<evidence type="ECO:0000313" key="9">
    <source>
        <dbReference type="Proteomes" id="UP001501940"/>
    </source>
</evidence>
<evidence type="ECO:0000256" key="4">
    <source>
        <dbReference type="ARBA" id="ARBA00022454"/>
    </source>
</evidence>
<reference evidence="8" key="3">
    <citation type="submission" date="2025-09" db="UniProtKB">
        <authorList>
            <consortium name="Ensembl"/>
        </authorList>
    </citation>
    <scope>IDENTIFICATION</scope>
</reference>
<proteinExistence type="inferred from homology"/>
<dbReference type="PANTHER" id="PTHR46904:SF1">
    <property type="entry name" value="CENTROMERE PROTEIN T"/>
    <property type="match status" value="1"/>
</dbReference>
<feature type="compositionally biased region" description="Polar residues" evidence="6">
    <location>
        <begin position="688"/>
        <end position="702"/>
    </location>
</feature>
<evidence type="ECO:0000256" key="2">
    <source>
        <dbReference type="ARBA" id="ARBA00004286"/>
    </source>
</evidence>
<feature type="region of interest" description="Disordered" evidence="6">
    <location>
        <begin position="357"/>
        <end position="377"/>
    </location>
</feature>
<evidence type="ECO:0000313" key="8">
    <source>
        <dbReference type="Ensembl" id="ENSAOCP00000037073.1"/>
    </source>
</evidence>
<feature type="compositionally biased region" description="Acidic residues" evidence="6">
    <location>
        <begin position="489"/>
        <end position="531"/>
    </location>
</feature>
<feature type="region of interest" description="Disordered" evidence="6">
    <location>
        <begin position="793"/>
        <end position="818"/>
    </location>
</feature>
<dbReference type="GO" id="GO:0051382">
    <property type="term" value="P:kinetochore assembly"/>
    <property type="evidence" value="ECO:0007669"/>
    <property type="project" value="InterPro"/>
</dbReference>
<keyword evidence="4" id="KW-0158">Chromosome</keyword>
<reference evidence="8 9" key="1">
    <citation type="submission" date="2022-01" db="EMBL/GenBank/DDBJ databases">
        <title>A chromosome-scale genome assembly of the false clownfish, Amphiprion ocellaris.</title>
        <authorList>
            <person name="Ryu T."/>
        </authorList>
    </citation>
    <scope>NUCLEOTIDE SEQUENCE [LARGE SCALE GENOMIC DNA]</scope>
</reference>
<feature type="compositionally biased region" description="Low complexity" evidence="6">
    <location>
        <begin position="28"/>
        <end position="37"/>
    </location>
</feature>
<reference evidence="8" key="2">
    <citation type="submission" date="2025-08" db="UniProtKB">
        <authorList>
            <consortium name="Ensembl"/>
        </authorList>
    </citation>
    <scope>IDENTIFICATION</scope>
</reference>
<protein>
    <recommendedName>
        <fullName evidence="7">CENP-T/Histone H4 histone fold domain-containing protein</fullName>
    </recommendedName>
</protein>
<dbReference type="RefSeq" id="XP_023139936.2">
    <property type="nucleotide sequence ID" value="XM_023284168.3"/>
</dbReference>
<feature type="compositionally biased region" description="Acidic residues" evidence="6">
    <location>
        <begin position="552"/>
        <end position="563"/>
    </location>
</feature>
<feature type="region of interest" description="Disordered" evidence="6">
    <location>
        <begin position="395"/>
        <end position="620"/>
    </location>
</feature>
<feature type="compositionally biased region" description="Acidic residues" evidence="6">
    <location>
        <begin position="590"/>
        <end position="612"/>
    </location>
</feature>
<dbReference type="InterPro" id="IPR028255">
    <property type="entry name" value="CENP-T"/>
</dbReference>
<dbReference type="GO" id="GO:0046982">
    <property type="term" value="F:protein heterodimerization activity"/>
    <property type="evidence" value="ECO:0007669"/>
    <property type="project" value="InterPro"/>
</dbReference>
<dbReference type="GeneTree" id="ENSGT00390000003044"/>
<keyword evidence="5" id="KW-0539">Nucleus</keyword>
<feature type="domain" description="CENP-T/Histone H4 histone fold" evidence="7">
    <location>
        <begin position="822"/>
        <end position="910"/>
    </location>
</feature>
<evidence type="ECO:0000256" key="1">
    <source>
        <dbReference type="ARBA" id="ARBA00004123"/>
    </source>
</evidence>
<dbReference type="SUPFAM" id="SSF47113">
    <property type="entry name" value="Histone-fold"/>
    <property type="match status" value="1"/>
</dbReference>
<keyword evidence="9" id="KW-1185">Reference proteome</keyword>
<dbReference type="Gene3D" id="1.10.20.10">
    <property type="entry name" value="Histone, subunit A"/>
    <property type="match status" value="1"/>
</dbReference>
<dbReference type="GO" id="GO:0003677">
    <property type="term" value="F:DNA binding"/>
    <property type="evidence" value="ECO:0007669"/>
    <property type="project" value="InterPro"/>
</dbReference>
<dbReference type="Proteomes" id="UP001501940">
    <property type="component" value="Chromosome 18"/>
</dbReference>
<dbReference type="GeneID" id="111577746"/>
<dbReference type="KEGG" id="aoce:111577746"/>
<dbReference type="CDD" id="cd22920">
    <property type="entry name" value="HFD_CENP-T"/>
    <property type="match status" value="1"/>
</dbReference>
<evidence type="ECO:0000259" key="7">
    <source>
        <dbReference type="Pfam" id="PF15511"/>
    </source>
</evidence>
<dbReference type="InterPro" id="IPR009072">
    <property type="entry name" value="Histone-fold"/>
</dbReference>
<dbReference type="InterPro" id="IPR035425">
    <property type="entry name" value="CENP-T/H4_C"/>
</dbReference>
<feature type="region of interest" description="Disordered" evidence="6">
    <location>
        <begin position="24"/>
        <end position="55"/>
    </location>
</feature>
<sequence length="926" mass="101800">MDPTENLSARVLLHNILSIESPKTPITSSVSRRASSSGTRQSARLRKKNAGPQTPQDILRRSLKHKIHESITRKSLPATRRRTTSVVLRKTNTPAPASMLFDNADTPRHILMNILQTEPVHSPVVHEEGAFEEPAPPSAKSSVSSTHSSIELSGLDLPDITIGNIPSTAKGLSRKRPRRSLNVTAFEKRLKDGNDAEEVTEESIDNPSLLSLSSSSSLSLKTPFVGGQMEKTGLQRRVSNHRRITVEEFGAAVKRLQMRAMSSTAVVQRDLGETALSEGFTLGLSKLSEPDITTDIVNCNTALYDQPDAITSNFSIVATQDKPTVMASQLQRQMEQEEHVEVEQSNLGKTIYVFPSEEEGGDEVQSDKCGSESQSVEDVYGAVVQDPAVVLKSVEEDVAESQTNVTDDVTESEEEANRVEAQTKQEGSTDSHLEDDVEARSNSEKAEVAPDSQTEEEEDENATEAQTEDESAVDSQPEEDAEAGSSQAGDDEEAPDSQTEKEEEEEEEENAAEAQTEDESAFDSQTVEDVEAGSSQAGEDEEAPDSQTEKKEEEEEEEEEDGEAQSQIEEGGALSQFEGDVEVESQSYRDEDEAESQNNNDDDGKQEEEEQTSEQLKGALEHIIRRTCRSEGALTVPVRKAGEDLANNTVAGWSDARFKAHSALDLHSGLAMGSYKGSQPHAGEPDLTDSSPEGQTDASCTENEPDANKENSFDLLEVEQDTEDSVHLRDASPEQPPAEEASEEEEDDCDDEEDDEEGEEFPCKTPAFVREKRNFLQPEPSASPSVFKNIQASRTSEALTPAKPKQVKQRKKGPAKKTAGLPKSYLMAVFKHFAKTKVSADVYPVLSETTNKFFDRLVEDLETYAAHAKRKTIEVEDCILLLKRQGYVNNKVPVEVLIEKYLSMQQRKLLIPIATSGNVVIPKMRR</sequence>
<dbReference type="GO" id="GO:0000278">
    <property type="term" value="P:mitotic cell cycle"/>
    <property type="evidence" value="ECO:0007669"/>
    <property type="project" value="TreeGrafter"/>
</dbReference>
<dbReference type="PANTHER" id="PTHR46904">
    <property type="entry name" value="CENTROMERE PROTEIN T"/>
    <property type="match status" value="1"/>
</dbReference>
<feature type="compositionally biased region" description="Acidic residues" evidence="6">
    <location>
        <begin position="453"/>
        <end position="482"/>
    </location>
</feature>
<dbReference type="GO" id="GO:0007059">
    <property type="term" value="P:chromosome segregation"/>
    <property type="evidence" value="ECO:0007669"/>
    <property type="project" value="TreeGrafter"/>
</dbReference>
<feature type="compositionally biased region" description="Basic and acidic residues" evidence="6">
    <location>
        <begin position="415"/>
        <end position="448"/>
    </location>
</feature>
<accession>A0AAQ5X703</accession>
<comment type="subcellular location">
    <subcellularLocation>
        <location evidence="2">Chromosome</location>
    </subcellularLocation>
    <subcellularLocation>
        <location evidence="1">Nucleus</location>
    </subcellularLocation>
</comment>
<comment type="similarity">
    <text evidence="3">Belongs to the CENP-T/CNN1 family.</text>
</comment>
<dbReference type="Ensembl" id="ENSAOCT00000040697.1">
    <property type="protein sequence ID" value="ENSAOCP00000037073.1"/>
    <property type="gene ID" value="ENSAOCG00000006230.2"/>
</dbReference>
<dbReference type="GO" id="GO:0005634">
    <property type="term" value="C:nucleus"/>
    <property type="evidence" value="ECO:0007669"/>
    <property type="project" value="UniProtKB-SubCell"/>
</dbReference>
<dbReference type="CTD" id="80152"/>
<feature type="compositionally biased region" description="Acidic residues" evidence="6">
    <location>
        <begin position="740"/>
        <end position="760"/>
    </location>
</feature>
<dbReference type="GO" id="GO:0000776">
    <property type="term" value="C:kinetochore"/>
    <property type="evidence" value="ECO:0007669"/>
    <property type="project" value="InterPro"/>
</dbReference>
<dbReference type="AlphaFoldDB" id="A0AAQ5X703"/>